<dbReference type="EMBL" id="JALGBI010000003">
    <property type="protein sequence ID" value="MCJ0765716.1"/>
    <property type="molecule type" value="Genomic_DNA"/>
</dbReference>
<evidence type="ECO:0000313" key="4">
    <source>
        <dbReference type="EMBL" id="MCJ0765716.1"/>
    </source>
</evidence>
<feature type="domain" description="LPS-assembly protein LptD central" evidence="3">
    <location>
        <begin position="209"/>
        <end position="304"/>
    </location>
</feature>
<accession>A0A9X1VXP9</accession>
<name>A0A9X1VXP9_9BURK</name>
<gene>
    <name evidence="1" type="primary">lptD</name>
    <name evidence="4" type="ORF">MMF98_21085</name>
</gene>
<comment type="caution">
    <text evidence="4">The sequence shown here is derived from an EMBL/GenBank/DDBJ whole genome shotgun (WGS) entry which is preliminary data.</text>
</comment>
<dbReference type="GO" id="GO:0043165">
    <property type="term" value="P:Gram-negative-bacterium-type cell outer membrane assembly"/>
    <property type="evidence" value="ECO:0007669"/>
    <property type="project" value="UniProtKB-UniRule"/>
</dbReference>
<dbReference type="GO" id="GO:1990351">
    <property type="term" value="C:transporter complex"/>
    <property type="evidence" value="ECO:0007669"/>
    <property type="project" value="TreeGrafter"/>
</dbReference>
<dbReference type="InterPro" id="IPR050218">
    <property type="entry name" value="LptD"/>
</dbReference>
<evidence type="ECO:0000259" key="3">
    <source>
        <dbReference type="Pfam" id="PF19838"/>
    </source>
</evidence>
<dbReference type="HAMAP" id="MF_01411">
    <property type="entry name" value="LPS_assembly_LptD"/>
    <property type="match status" value="1"/>
</dbReference>
<evidence type="ECO:0000259" key="2">
    <source>
        <dbReference type="Pfam" id="PF04453"/>
    </source>
</evidence>
<comment type="caution">
    <text evidence="1">Lacks conserved residue(s) required for the propagation of feature annotation.</text>
</comment>
<dbReference type="Pfam" id="PF19838">
    <property type="entry name" value="LptD_2"/>
    <property type="match status" value="1"/>
</dbReference>
<comment type="subunit">
    <text evidence="1">Component of the lipopolysaccharide transport and assembly complex. Interacts with LptE and LptA.</text>
</comment>
<comment type="subcellular location">
    <subcellularLocation>
        <location evidence="1">Cell outer membrane</location>
    </subcellularLocation>
</comment>
<dbReference type="Proteomes" id="UP001139447">
    <property type="component" value="Unassembled WGS sequence"/>
</dbReference>
<feature type="signal peptide" evidence="1">
    <location>
        <begin position="1"/>
        <end position="35"/>
    </location>
</feature>
<dbReference type="GO" id="GO:0009279">
    <property type="term" value="C:cell outer membrane"/>
    <property type="evidence" value="ECO:0007669"/>
    <property type="project" value="UniProtKB-SubCell"/>
</dbReference>
<proteinExistence type="inferred from homology"/>
<protein>
    <recommendedName>
        <fullName evidence="1">LPS-assembly protein LptD</fullName>
    </recommendedName>
</protein>
<dbReference type="PANTHER" id="PTHR30189">
    <property type="entry name" value="LPS-ASSEMBLY PROTEIN"/>
    <property type="match status" value="1"/>
</dbReference>
<evidence type="ECO:0000313" key="5">
    <source>
        <dbReference type="Proteomes" id="UP001139447"/>
    </source>
</evidence>
<keyword evidence="5" id="KW-1185">Reference proteome</keyword>
<evidence type="ECO:0000256" key="1">
    <source>
        <dbReference type="HAMAP-Rule" id="MF_01411"/>
    </source>
</evidence>
<feature type="domain" description="LptD C-terminal" evidence="2">
    <location>
        <begin position="310"/>
        <end position="681"/>
    </location>
</feature>
<dbReference type="InterPro" id="IPR020889">
    <property type="entry name" value="LipoPS_assembly_LptD"/>
</dbReference>
<reference evidence="4" key="1">
    <citation type="submission" date="2022-03" db="EMBL/GenBank/DDBJ databases">
        <authorList>
            <person name="Woo C.Y."/>
        </authorList>
    </citation>
    <scope>NUCLEOTIDE SEQUENCE</scope>
    <source>
        <strain evidence="4">CYS-02</strain>
    </source>
</reference>
<sequence length="792" mass="88164" precursor="true">MHDLKRQASRSRFALTPVALVAVALLHAGAARAQAAAPGGEEALTLRRSPLLKDEIPAAARKELPTFLSGDHLSGRPDLETVIDGHAELRRGDTVIRADRLDYYQPDDLAKARGNVHINRAGNVYEGPSLDLKLDAFEGFFNEPRYHFLKNDAYGEAERIDFIDDKRAIMRNASYTTCQRRPGPSWMPDWILRAASISLDNDSGEGVATGATLSFKGVPILPIPSLSFPLNDGRKSGFLPPTVGPDSLNGLEVTAPYYWNIAPNRDATLFPTLMTKRGVSLGGEFRYLEPLYRGQLRADYMPTDTLRDRQRWGYAAVHSGGLETGITGLGTLGLNLNLNRVSDSNYWRDFPRTTASLTQRLLPSDASMSWAHGDFFATLRTLNYQTLQDVTAPIVPPYNRLPQLAARYARVNVGGFDFSVDGDYTQFQADPTLTLQPNAKRTFALAQISRPWLAPGWFVTPKLQMNATNYQFQAPLANGATTASRVVPTFSLDSGLVFERNASYFGRAFRQTLEPRAFYVYTPFRDQSLLPVYDTAANDYNFATVYTENAFSGNDRIADNNLLTLGVTTRLLDPDSGAEAARFGIAQRLRFKPQNVTLPGGTPVADGVSDLLLGATVNWSPKWMVDSTVQFNPQTHTSTRSTIGARYNPGNYRVFNVAYRLQRGTSEQIDVGWQWPINDLWGQKDQDMGRGRGLGEGRWYSVGRLNYSMYDRRLVDAVIGFEYDAGCWLGRVVLDRTTSGTTTASTRILFQLEFVGFARVGSSPLQTLKQSIPRYQYLREQVTTPSRFSNYD</sequence>
<dbReference type="AlphaFoldDB" id="A0A9X1VXP9"/>
<dbReference type="InterPro" id="IPR007543">
    <property type="entry name" value="LptD_C"/>
</dbReference>
<dbReference type="GO" id="GO:0015920">
    <property type="term" value="P:lipopolysaccharide transport"/>
    <property type="evidence" value="ECO:0007669"/>
    <property type="project" value="InterPro"/>
</dbReference>
<comment type="similarity">
    <text evidence="1">Belongs to the LptD family.</text>
</comment>
<keyword evidence="1" id="KW-0732">Signal</keyword>
<keyword evidence="1" id="KW-0998">Cell outer membrane</keyword>
<dbReference type="PANTHER" id="PTHR30189:SF1">
    <property type="entry name" value="LPS-ASSEMBLY PROTEIN LPTD"/>
    <property type="match status" value="1"/>
</dbReference>
<dbReference type="InterPro" id="IPR045659">
    <property type="entry name" value="LptD_2"/>
</dbReference>
<dbReference type="Pfam" id="PF04453">
    <property type="entry name" value="LptD"/>
    <property type="match status" value="1"/>
</dbReference>
<organism evidence="4 5">
    <name type="scientific">Variovorax terrae</name>
    <dbReference type="NCBI Taxonomy" id="2923278"/>
    <lineage>
        <taxon>Bacteria</taxon>
        <taxon>Pseudomonadati</taxon>
        <taxon>Pseudomonadota</taxon>
        <taxon>Betaproteobacteria</taxon>
        <taxon>Burkholderiales</taxon>
        <taxon>Comamonadaceae</taxon>
        <taxon>Variovorax</taxon>
    </lineage>
</organism>
<keyword evidence="1" id="KW-0472">Membrane</keyword>
<feature type="chain" id="PRO_5041029378" description="LPS-assembly protein LptD" evidence="1">
    <location>
        <begin position="36"/>
        <end position="792"/>
    </location>
</feature>
<comment type="function">
    <text evidence="1">Together with LptE, is involved in the assembly of lipopolysaccharide (LPS) at the surface of the outer membrane.</text>
</comment>
<dbReference type="RefSeq" id="WP_243309314.1">
    <property type="nucleotide sequence ID" value="NZ_JALGBI010000003.1"/>
</dbReference>